<accession>A0A0F9F3M2</accession>
<dbReference type="PROSITE" id="PS51935">
    <property type="entry name" value="NLPC_P60"/>
    <property type="match status" value="1"/>
</dbReference>
<proteinExistence type="inferred from homology"/>
<reference evidence="6" key="1">
    <citation type="journal article" date="2015" name="Nature">
        <title>Complex archaea that bridge the gap between prokaryotes and eukaryotes.</title>
        <authorList>
            <person name="Spang A."/>
            <person name="Saw J.H."/>
            <person name="Jorgensen S.L."/>
            <person name="Zaremba-Niedzwiedzka K."/>
            <person name="Martijn J."/>
            <person name="Lind A.E."/>
            <person name="van Eijk R."/>
            <person name="Schleper C."/>
            <person name="Guy L."/>
            <person name="Ettema T.J."/>
        </authorList>
    </citation>
    <scope>NUCLEOTIDE SEQUENCE</scope>
</reference>
<evidence type="ECO:0000256" key="1">
    <source>
        <dbReference type="ARBA" id="ARBA00007074"/>
    </source>
</evidence>
<dbReference type="EMBL" id="LAZR01032117">
    <property type="protein sequence ID" value="KKL51820.1"/>
    <property type="molecule type" value="Genomic_DNA"/>
</dbReference>
<dbReference type="Pfam" id="PF00877">
    <property type="entry name" value="NLPC_P60"/>
    <property type="match status" value="1"/>
</dbReference>
<dbReference type="GO" id="GO:0008234">
    <property type="term" value="F:cysteine-type peptidase activity"/>
    <property type="evidence" value="ECO:0007669"/>
    <property type="project" value="UniProtKB-KW"/>
</dbReference>
<feature type="domain" description="NlpC/P60" evidence="5">
    <location>
        <begin position="2"/>
        <end position="129"/>
    </location>
</feature>
<dbReference type="AlphaFoldDB" id="A0A0F9F3M2"/>
<name>A0A0F9F3M2_9ZZZZ</name>
<protein>
    <recommendedName>
        <fullName evidence="5">NlpC/P60 domain-containing protein</fullName>
    </recommendedName>
</protein>
<dbReference type="InterPro" id="IPR000064">
    <property type="entry name" value="NLP_P60_dom"/>
</dbReference>
<dbReference type="Gene3D" id="3.90.1720.10">
    <property type="entry name" value="endopeptidase domain like (from Nostoc punctiforme)"/>
    <property type="match status" value="1"/>
</dbReference>
<evidence type="ECO:0000256" key="2">
    <source>
        <dbReference type="ARBA" id="ARBA00022670"/>
    </source>
</evidence>
<dbReference type="SUPFAM" id="SSF54001">
    <property type="entry name" value="Cysteine proteinases"/>
    <property type="match status" value="1"/>
</dbReference>
<dbReference type="GO" id="GO:0006508">
    <property type="term" value="P:proteolysis"/>
    <property type="evidence" value="ECO:0007669"/>
    <property type="project" value="UniProtKB-KW"/>
</dbReference>
<keyword evidence="4" id="KW-0788">Thiol protease</keyword>
<evidence type="ECO:0000313" key="6">
    <source>
        <dbReference type="EMBL" id="KKL51820.1"/>
    </source>
</evidence>
<organism evidence="6">
    <name type="scientific">marine sediment metagenome</name>
    <dbReference type="NCBI Taxonomy" id="412755"/>
    <lineage>
        <taxon>unclassified sequences</taxon>
        <taxon>metagenomes</taxon>
        <taxon>ecological metagenomes</taxon>
    </lineage>
</organism>
<evidence type="ECO:0000259" key="5">
    <source>
        <dbReference type="PROSITE" id="PS51935"/>
    </source>
</evidence>
<evidence type="ECO:0000256" key="3">
    <source>
        <dbReference type="ARBA" id="ARBA00022801"/>
    </source>
</evidence>
<dbReference type="InterPro" id="IPR038765">
    <property type="entry name" value="Papain-like_cys_pep_sf"/>
</dbReference>
<evidence type="ECO:0000256" key="4">
    <source>
        <dbReference type="ARBA" id="ARBA00022807"/>
    </source>
</evidence>
<keyword evidence="2" id="KW-0645">Protease</keyword>
<comment type="caution">
    <text evidence="6">The sequence shown here is derived from an EMBL/GenBank/DDBJ whole genome shotgun (WGS) entry which is preliminary data.</text>
</comment>
<keyword evidence="3" id="KW-0378">Hydrolase</keyword>
<sequence>MISLRSIALHLWEKELGTPYRWGGDDPIGGFDCSGLVIEHLKSVGVLPAQGDWTADGLAKRFQGREVTKLKPGCLLFWFRGSKIGHVEIVWHVVGERVLTIGAAGGGSRTQTEADAERQNAYIKVRPARPEWVKAVDPFISS</sequence>
<comment type="similarity">
    <text evidence="1">Belongs to the peptidase C40 family.</text>
</comment>
<gene>
    <name evidence="6" type="ORF">LCGC14_2291690</name>
</gene>